<reference evidence="2" key="1">
    <citation type="submission" date="2022-11" db="UniProtKB">
        <authorList>
            <consortium name="WormBaseParasite"/>
        </authorList>
    </citation>
    <scope>IDENTIFICATION</scope>
</reference>
<name>A0AC34R9H9_9BILA</name>
<evidence type="ECO:0000313" key="1">
    <source>
        <dbReference type="Proteomes" id="UP000887576"/>
    </source>
</evidence>
<proteinExistence type="predicted"/>
<dbReference type="Proteomes" id="UP000887576">
    <property type="component" value="Unplaced"/>
</dbReference>
<evidence type="ECO:0000313" key="2">
    <source>
        <dbReference type="WBParaSite" id="JU765_v2.g461.t1"/>
    </source>
</evidence>
<dbReference type="WBParaSite" id="JU765_v2.g461.t1">
    <property type="protein sequence ID" value="JU765_v2.g461.t1"/>
    <property type="gene ID" value="JU765_v2.g461"/>
</dbReference>
<organism evidence="1 2">
    <name type="scientific">Panagrolaimus sp. JU765</name>
    <dbReference type="NCBI Taxonomy" id="591449"/>
    <lineage>
        <taxon>Eukaryota</taxon>
        <taxon>Metazoa</taxon>
        <taxon>Ecdysozoa</taxon>
        <taxon>Nematoda</taxon>
        <taxon>Chromadorea</taxon>
        <taxon>Rhabditida</taxon>
        <taxon>Tylenchina</taxon>
        <taxon>Panagrolaimomorpha</taxon>
        <taxon>Panagrolaimoidea</taxon>
        <taxon>Panagrolaimidae</taxon>
        <taxon>Panagrolaimus</taxon>
    </lineage>
</organism>
<accession>A0AC34R9H9</accession>
<protein>
    <submittedName>
        <fullName evidence="2">Threonylcarbamoyl-AMP synthase</fullName>
    </submittedName>
</protein>
<sequence>MAQIVKLSTDNEFLEAAQKAKNVLGNGGIVALPTDTIYGISTTLDFVDKIYKLKRRPFEKPLGLFVGKIDQIYQFANVEVSRNLLEALLPGPVTLIFNRKPTLPASFNPGVRKVGFRIPDSKFVQLLANIIEEPIAQTSANVSGSPMSPICIKDFEDLWPCIDLIIDSGPIIQHDFNRAGSTIIDLTDPGKFTFVRLGCAAPESAKILESFGLENSENEVEYALK</sequence>